<organism evidence="2 3">
    <name type="scientific">Sistotremastrum niveocremeum HHB9708</name>
    <dbReference type="NCBI Taxonomy" id="1314777"/>
    <lineage>
        <taxon>Eukaryota</taxon>
        <taxon>Fungi</taxon>
        <taxon>Dikarya</taxon>
        <taxon>Basidiomycota</taxon>
        <taxon>Agaricomycotina</taxon>
        <taxon>Agaricomycetes</taxon>
        <taxon>Sistotremastrales</taxon>
        <taxon>Sistotremastraceae</taxon>
        <taxon>Sertulicium</taxon>
        <taxon>Sertulicium niveocremeum</taxon>
    </lineage>
</organism>
<feature type="compositionally biased region" description="Basic and acidic residues" evidence="1">
    <location>
        <begin position="146"/>
        <end position="160"/>
    </location>
</feature>
<evidence type="ECO:0000256" key="1">
    <source>
        <dbReference type="SAM" id="MobiDB-lite"/>
    </source>
</evidence>
<sequence>MADDEPPASATSERMNGTHSPVDNGVEPRIARSPTEPFGGGGAEEDEDRLATLMNKSRKDPGGDESISKPDTADGSPAEPSNGKPAGKNGNGNGNRKRKRSKSNNGRRKPAYEADTWISPDVRARRSPPPRRGGRGQPEEMYDSWVAERDRYRGWERDPRTNYWMPPSRLRERDDRRDPPRRRDSYDDDDIDDRRGGPRRRRPSPPPFERSRGRRGPRRGSVDEIRAEPMSVVSEKLLARR</sequence>
<keyword evidence="3" id="KW-1185">Reference proteome</keyword>
<proteinExistence type="predicted"/>
<dbReference type="EMBL" id="KV419397">
    <property type="protein sequence ID" value="KZS97385.1"/>
    <property type="molecule type" value="Genomic_DNA"/>
</dbReference>
<feature type="compositionally biased region" description="Polar residues" evidence="1">
    <location>
        <begin position="9"/>
        <end position="21"/>
    </location>
</feature>
<evidence type="ECO:0000313" key="3">
    <source>
        <dbReference type="Proteomes" id="UP000076722"/>
    </source>
</evidence>
<feature type="compositionally biased region" description="Basic and acidic residues" evidence="1">
    <location>
        <begin position="169"/>
        <end position="185"/>
    </location>
</feature>
<feature type="compositionally biased region" description="Basic and acidic residues" evidence="1">
    <location>
        <begin position="57"/>
        <end position="72"/>
    </location>
</feature>
<reference evidence="2 3" key="1">
    <citation type="journal article" date="2016" name="Mol. Biol. Evol.">
        <title>Comparative Genomics of Early-Diverging Mushroom-Forming Fungi Provides Insights into the Origins of Lignocellulose Decay Capabilities.</title>
        <authorList>
            <person name="Nagy L.G."/>
            <person name="Riley R."/>
            <person name="Tritt A."/>
            <person name="Adam C."/>
            <person name="Daum C."/>
            <person name="Floudas D."/>
            <person name="Sun H."/>
            <person name="Yadav J.S."/>
            <person name="Pangilinan J."/>
            <person name="Larsson K.H."/>
            <person name="Matsuura K."/>
            <person name="Barry K."/>
            <person name="Labutti K."/>
            <person name="Kuo R."/>
            <person name="Ohm R.A."/>
            <person name="Bhattacharya S.S."/>
            <person name="Shirouzu T."/>
            <person name="Yoshinaga Y."/>
            <person name="Martin F.M."/>
            <person name="Grigoriev I.V."/>
            <person name="Hibbett D.S."/>
        </authorList>
    </citation>
    <scope>NUCLEOTIDE SEQUENCE [LARGE SCALE GENOMIC DNA]</scope>
    <source>
        <strain evidence="2 3">HHB9708</strain>
    </source>
</reference>
<evidence type="ECO:0000313" key="2">
    <source>
        <dbReference type="EMBL" id="KZS97385.1"/>
    </source>
</evidence>
<dbReference type="Proteomes" id="UP000076722">
    <property type="component" value="Unassembled WGS sequence"/>
</dbReference>
<dbReference type="AlphaFoldDB" id="A0A164YZB0"/>
<feature type="region of interest" description="Disordered" evidence="1">
    <location>
        <begin position="1"/>
        <end position="241"/>
    </location>
</feature>
<accession>A0A164YZB0</accession>
<gene>
    <name evidence="2" type="ORF">SISNIDRAFT_450176</name>
</gene>
<name>A0A164YZB0_9AGAM</name>
<feature type="compositionally biased region" description="Basic residues" evidence="1">
    <location>
        <begin position="125"/>
        <end position="134"/>
    </location>
</feature>
<feature type="compositionally biased region" description="Basic residues" evidence="1">
    <location>
        <begin position="95"/>
        <end position="109"/>
    </location>
</feature>
<protein>
    <submittedName>
        <fullName evidence="2">Uncharacterized protein</fullName>
    </submittedName>
</protein>